<reference evidence="1 2" key="1">
    <citation type="submission" date="2018-10" db="EMBL/GenBank/DDBJ databases">
        <title>A high-quality apple genome assembly.</title>
        <authorList>
            <person name="Hu J."/>
        </authorList>
    </citation>
    <scope>NUCLEOTIDE SEQUENCE [LARGE SCALE GENOMIC DNA]</scope>
    <source>
        <strain evidence="2">cv. HFTH1</strain>
        <tissue evidence="1">Young leaf</tissue>
    </source>
</reference>
<dbReference type="Proteomes" id="UP000290289">
    <property type="component" value="Chromosome 9"/>
</dbReference>
<proteinExistence type="predicted"/>
<dbReference type="EMBL" id="RDQH01000335">
    <property type="protein sequence ID" value="RXH88582.1"/>
    <property type="molecule type" value="Genomic_DNA"/>
</dbReference>
<sequence length="94" mass="10628">MVRDGDSGGGYNESEIVKMFQLPGASTGEERNFPMSGNMSRKNPSVRMLDASFTKILKIFKWGLDAEKALEVLKLRVDHRLVLAVLMIDVEQWK</sequence>
<gene>
    <name evidence="1" type="ORF">DVH24_000181</name>
</gene>
<evidence type="ECO:0000313" key="2">
    <source>
        <dbReference type="Proteomes" id="UP000290289"/>
    </source>
</evidence>
<protein>
    <submittedName>
        <fullName evidence="1">Uncharacterized protein</fullName>
    </submittedName>
</protein>
<accession>A0A498J3U7</accession>
<organism evidence="1 2">
    <name type="scientific">Malus domestica</name>
    <name type="common">Apple</name>
    <name type="synonym">Pyrus malus</name>
    <dbReference type="NCBI Taxonomy" id="3750"/>
    <lineage>
        <taxon>Eukaryota</taxon>
        <taxon>Viridiplantae</taxon>
        <taxon>Streptophyta</taxon>
        <taxon>Embryophyta</taxon>
        <taxon>Tracheophyta</taxon>
        <taxon>Spermatophyta</taxon>
        <taxon>Magnoliopsida</taxon>
        <taxon>eudicotyledons</taxon>
        <taxon>Gunneridae</taxon>
        <taxon>Pentapetalae</taxon>
        <taxon>rosids</taxon>
        <taxon>fabids</taxon>
        <taxon>Rosales</taxon>
        <taxon>Rosaceae</taxon>
        <taxon>Amygdaloideae</taxon>
        <taxon>Maleae</taxon>
        <taxon>Malus</taxon>
    </lineage>
</organism>
<comment type="caution">
    <text evidence="1">The sequence shown here is derived from an EMBL/GenBank/DDBJ whole genome shotgun (WGS) entry which is preliminary data.</text>
</comment>
<keyword evidence="2" id="KW-1185">Reference proteome</keyword>
<dbReference type="AlphaFoldDB" id="A0A498J3U7"/>
<name>A0A498J3U7_MALDO</name>
<evidence type="ECO:0000313" key="1">
    <source>
        <dbReference type="EMBL" id="RXH88582.1"/>
    </source>
</evidence>